<comment type="caution">
    <text evidence="3">The sequence shown here is derived from an EMBL/GenBank/DDBJ whole genome shotgun (WGS) entry which is preliminary data.</text>
</comment>
<evidence type="ECO:0000256" key="1">
    <source>
        <dbReference type="SAM" id="MobiDB-lite"/>
    </source>
</evidence>
<proteinExistence type="predicted"/>
<feature type="region of interest" description="Disordered" evidence="1">
    <location>
        <begin position="63"/>
        <end position="82"/>
    </location>
</feature>
<dbReference type="InterPro" id="IPR001387">
    <property type="entry name" value="Cro/C1-type_HTH"/>
</dbReference>
<protein>
    <submittedName>
        <fullName evidence="3">XRE family transcriptional regulator</fullName>
    </submittedName>
</protein>
<dbReference type="SUPFAM" id="SSF47413">
    <property type="entry name" value="lambda repressor-like DNA-binding domains"/>
    <property type="match status" value="1"/>
</dbReference>
<dbReference type="Gene3D" id="1.10.260.40">
    <property type="entry name" value="lambda repressor-like DNA-binding domains"/>
    <property type="match status" value="1"/>
</dbReference>
<keyword evidence="4" id="KW-1185">Reference proteome</keyword>
<dbReference type="SMART" id="SM00530">
    <property type="entry name" value="HTH_XRE"/>
    <property type="match status" value="1"/>
</dbReference>
<dbReference type="InterPro" id="IPR010982">
    <property type="entry name" value="Lambda_DNA-bd_dom_sf"/>
</dbReference>
<sequence length="421" mass="45205">MGLARRRKALGYSQEKLAQLLGVDRTTVGRWESGRIAPQPAQRRALAAVLEISLHELDALLAPPRPSGGADQGRLSGGPLDAGDSDEMIRREFLRLLTVSGALAVLPAEEAEALADGVRRGAPADFARMNGHLWQVYQLARSKRSVHPVVRDQLTRLTEALAQNRSGTRPMLTAAADLFQLAGEVAFDADRHSDAVSSYALAASLSKDAGAYDLWACALVRHAYVEMAEHRYTQAAEMLGAAEALAAQGDSALSTRYWVASVRAEAHAGLGDLDACERALDRAEEVRGLNGDGGNGGWLRFDGSRLAEERGARYVRLGRLDLADSTLKKALDQGPLASGQSFRRRGTVLVGLAAVGAKRGDPEQVVAYGSQAVELARTSASGYVARRLRDLYDEFGTLRRDRRVAELGAEIVALSTPSREG</sequence>
<dbReference type="Gene3D" id="1.25.40.10">
    <property type="entry name" value="Tetratricopeptide repeat domain"/>
    <property type="match status" value="1"/>
</dbReference>
<dbReference type="Proteomes" id="UP000298159">
    <property type="component" value="Unassembled WGS sequence"/>
</dbReference>
<feature type="domain" description="HTH cro/C1-type" evidence="2">
    <location>
        <begin position="3"/>
        <end position="57"/>
    </location>
</feature>
<evidence type="ECO:0000313" key="3">
    <source>
        <dbReference type="EMBL" id="TGN73754.1"/>
    </source>
</evidence>
<name>A0A4Z1CXE0_9ACTN</name>
<evidence type="ECO:0000259" key="2">
    <source>
        <dbReference type="PROSITE" id="PS50943"/>
    </source>
</evidence>
<dbReference type="Pfam" id="PF01381">
    <property type="entry name" value="HTH_3"/>
    <property type="match status" value="1"/>
</dbReference>
<dbReference type="EMBL" id="SRRT01000007">
    <property type="protein sequence ID" value="TGN73754.1"/>
    <property type="molecule type" value="Genomic_DNA"/>
</dbReference>
<dbReference type="PROSITE" id="PS50943">
    <property type="entry name" value="HTH_CROC1"/>
    <property type="match status" value="1"/>
</dbReference>
<dbReference type="CDD" id="cd00093">
    <property type="entry name" value="HTH_XRE"/>
    <property type="match status" value="1"/>
</dbReference>
<gene>
    <name evidence="3" type="ORF">E5083_23420</name>
</gene>
<organism evidence="3 4">
    <name type="scientific">Streptomyces bauhiniae</name>
    <dbReference type="NCBI Taxonomy" id="2340725"/>
    <lineage>
        <taxon>Bacteria</taxon>
        <taxon>Bacillati</taxon>
        <taxon>Actinomycetota</taxon>
        <taxon>Actinomycetes</taxon>
        <taxon>Kitasatosporales</taxon>
        <taxon>Streptomycetaceae</taxon>
        <taxon>Streptomyces</taxon>
    </lineage>
</organism>
<evidence type="ECO:0000313" key="4">
    <source>
        <dbReference type="Proteomes" id="UP000298159"/>
    </source>
</evidence>
<dbReference type="GeneID" id="95450531"/>
<dbReference type="SUPFAM" id="SSF48452">
    <property type="entry name" value="TPR-like"/>
    <property type="match status" value="1"/>
</dbReference>
<dbReference type="InterPro" id="IPR011990">
    <property type="entry name" value="TPR-like_helical_dom_sf"/>
</dbReference>
<reference evidence="3 4" key="1">
    <citation type="submission" date="2019-04" db="EMBL/GenBank/DDBJ databases">
        <title>Streptomyces sp. nov. Bv016 isolated from bark of Buahinia variegata.</title>
        <authorList>
            <person name="Kanchanasin P."/>
            <person name="Tanasupawat S."/>
            <person name="Yuki M."/>
            <person name="Kudo T."/>
        </authorList>
    </citation>
    <scope>NUCLEOTIDE SEQUENCE [LARGE SCALE GENOMIC DNA]</scope>
    <source>
        <strain evidence="3 4">Bv016</strain>
    </source>
</reference>
<dbReference type="GO" id="GO:0003677">
    <property type="term" value="F:DNA binding"/>
    <property type="evidence" value="ECO:0007669"/>
    <property type="project" value="InterPro"/>
</dbReference>
<dbReference type="AlphaFoldDB" id="A0A4Z1CXE0"/>
<dbReference type="RefSeq" id="WP_135787678.1">
    <property type="nucleotide sequence ID" value="NZ_SRRT01000007.1"/>
</dbReference>
<accession>A0A4Z1CXE0</accession>